<protein>
    <submittedName>
        <fullName evidence="2">CAZy families GT2 protein</fullName>
    </submittedName>
</protein>
<proteinExistence type="predicted"/>
<dbReference type="EMBL" id="KF118672">
    <property type="protein sequence ID" value="AIA85934.1"/>
    <property type="molecule type" value="Genomic_DNA"/>
</dbReference>
<dbReference type="InterPro" id="IPR029044">
    <property type="entry name" value="Nucleotide-diphossugar_trans"/>
</dbReference>
<dbReference type="Gene3D" id="3.90.550.10">
    <property type="entry name" value="Spore Coat Polysaccharide Biosynthesis Protein SpsA, Chain A"/>
    <property type="match status" value="1"/>
</dbReference>
<accession>A0A060BSP0</accession>
<sequence length="88" mass="9835">MQDISYTHPRRGISECRQKGVETAVGDIIAFCDDDCQPTPDWLHYIIQRFAYEPNLGLLGGQIINIGFSGQHAYKGRTRWAGPNGQLA</sequence>
<evidence type="ECO:0000313" key="2">
    <source>
        <dbReference type="EMBL" id="AIA85934.1"/>
    </source>
</evidence>
<dbReference type="CDD" id="cd00761">
    <property type="entry name" value="Glyco_tranf_GTA_type"/>
    <property type="match status" value="1"/>
</dbReference>
<dbReference type="SUPFAM" id="SSF53448">
    <property type="entry name" value="Nucleotide-diphospho-sugar transferases"/>
    <property type="match status" value="1"/>
</dbReference>
<feature type="domain" description="Glycosyltransferase 2-like" evidence="1">
    <location>
        <begin position="7"/>
        <end position="65"/>
    </location>
</feature>
<reference evidence="2" key="1">
    <citation type="journal article" date="2013" name="Environ. Microbiol.">
        <title>Seasonally variable intestinal metagenomes of the red palm weevil (Rhynchophorus ferrugineus).</title>
        <authorList>
            <person name="Jia S."/>
            <person name="Zhang X."/>
            <person name="Zhang G."/>
            <person name="Yin A."/>
            <person name="Zhang S."/>
            <person name="Li F."/>
            <person name="Wang L."/>
            <person name="Zhao D."/>
            <person name="Yun Q."/>
            <person name="Tala"/>
            <person name="Wang J."/>
            <person name="Sun G."/>
            <person name="Baabdullah M."/>
            <person name="Yu X."/>
            <person name="Hu S."/>
            <person name="Al-Mssallem I.S."/>
            <person name="Yu J."/>
        </authorList>
    </citation>
    <scope>NUCLEOTIDE SEQUENCE</scope>
</reference>
<dbReference type="Pfam" id="PF00535">
    <property type="entry name" value="Glycos_transf_2"/>
    <property type="match status" value="1"/>
</dbReference>
<organism evidence="2">
    <name type="scientific">uncultured Methylacidiphilum sp</name>
    <dbReference type="NCBI Taxonomy" id="1216061"/>
    <lineage>
        <taxon>Bacteria</taxon>
        <taxon>Pseudomonadati</taxon>
        <taxon>Verrucomicrobiota</taxon>
        <taxon>Methylacidiphilae</taxon>
        <taxon>Methylacidiphilales</taxon>
        <taxon>Methylacidiphilaceae</taxon>
        <taxon>Methylacidiphilum (ex Ratnadevi et al. 2023)</taxon>
        <taxon>environmental samples</taxon>
    </lineage>
</organism>
<name>A0A060BSP0_9BACT</name>
<feature type="non-terminal residue" evidence="2">
    <location>
        <position position="88"/>
    </location>
</feature>
<dbReference type="InterPro" id="IPR001173">
    <property type="entry name" value="Glyco_trans_2-like"/>
</dbReference>
<dbReference type="AlphaFoldDB" id="A0A060BSP0"/>
<evidence type="ECO:0000259" key="1">
    <source>
        <dbReference type="Pfam" id="PF00535"/>
    </source>
</evidence>